<reference evidence="2 3" key="1">
    <citation type="submission" date="2016-11" db="EMBL/GenBank/DDBJ databases">
        <authorList>
            <person name="Jaros S."/>
            <person name="Januszkiewicz K."/>
            <person name="Wedrychowicz H."/>
        </authorList>
    </citation>
    <scope>NUCLEOTIDE SEQUENCE [LARGE SCALE GENOMIC DNA]</scope>
    <source>
        <strain evidence="2 3">LMG 26898</strain>
    </source>
</reference>
<evidence type="ECO:0000313" key="2">
    <source>
        <dbReference type="EMBL" id="SHN11299.1"/>
    </source>
</evidence>
<dbReference type="RefSeq" id="WP_073168251.1">
    <property type="nucleotide sequence ID" value="NZ_FRDA01000008.1"/>
</dbReference>
<dbReference type="Proteomes" id="UP000183983">
    <property type="component" value="Unassembled WGS sequence"/>
</dbReference>
<evidence type="ECO:0000313" key="3">
    <source>
        <dbReference type="Proteomes" id="UP000183983"/>
    </source>
</evidence>
<name>A0A1M7P3U7_9PSED</name>
<feature type="transmembrane region" description="Helical" evidence="1">
    <location>
        <begin position="47"/>
        <end position="68"/>
    </location>
</feature>
<keyword evidence="1" id="KW-0472">Membrane</keyword>
<gene>
    <name evidence="2" type="ORF">SAMN05216593_10851</name>
</gene>
<organism evidence="2 3">
    <name type="scientific">Pseudomonas asturiensis</name>
    <dbReference type="NCBI Taxonomy" id="1190415"/>
    <lineage>
        <taxon>Bacteria</taxon>
        <taxon>Pseudomonadati</taxon>
        <taxon>Pseudomonadota</taxon>
        <taxon>Gammaproteobacteria</taxon>
        <taxon>Pseudomonadales</taxon>
        <taxon>Pseudomonadaceae</taxon>
        <taxon>Pseudomonas</taxon>
    </lineage>
</organism>
<dbReference type="AlphaFoldDB" id="A0A1M7P3U7"/>
<feature type="transmembrane region" description="Helical" evidence="1">
    <location>
        <begin position="12"/>
        <end position="35"/>
    </location>
</feature>
<feature type="transmembrane region" description="Helical" evidence="1">
    <location>
        <begin position="80"/>
        <end position="101"/>
    </location>
</feature>
<proteinExistence type="predicted"/>
<keyword evidence="1" id="KW-1133">Transmembrane helix</keyword>
<dbReference type="STRING" id="1190415.SAMN05216593_10851"/>
<protein>
    <submittedName>
        <fullName evidence="2">Uncharacterized protein</fullName>
    </submittedName>
</protein>
<dbReference type="EMBL" id="FRDA01000008">
    <property type="protein sequence ID" value="SHN11299.1"/>
    <property type="molecule type" value="Genomic_DNA"/>
</dbReference>
<dbReference type="OrthoDB" id="7027836at2"/>
<sequence>MNTAKKTGFNQYLLLVLIGLGIWVPVIWTALAFYASSAESPMTVGSAIVLLGQLEIFAIIFLVIYAFCFKPWRLSTTARLGFFFNVLGAAVAAVGIIVALANM</sequence>
<keyword evidence="1" id="KW-0812">Transmembrane</keyword>
<evidence type="ECO:0000256" key="1">
    <source>
        <dbReference type="SAM" id="Phobius"/>
    </source>
</evidence>
<accession>A0A1M7P3U7</accession>